<dbReference type="Proteomes" id="UP000805614">
    <property type="component" value="Unassembled WGS sequence"/>
</dbReference>
<evidence type="ECO:0000313" key="2">
    <source>
        <dbReference type="EMBL" id="MBC6466778.1"/>
    </source>
</evidence>
<accession>A0ABR7LPK2</accession>
<dbReference type="InterPro" id="IPR025326">
    <property type="entry name" value="DUF4232"/>
</dbReference>
<evidence type="ECO:0000259" key="1">
    <source>
        <dbReference type="Pfam" id="PF14016"/>
    </source>
</evidence>
<dbReference type="EMBL" id="JABVEC010000010">
    <property type="protein sequence ID" value="MBC6466778.1"/>
    <property type="molecule type" value="Genomic_DNA"/>
</dbReference>
<sequence>MPSGGASPAAASCPESGVALWSREPSTMRDLRSLSIELYNCGQRVQVLAGHPRVKLLDARLKPIKLAVGRGASYAATAEPHDGPTAELSLRPGEVAAARIFWRDQVRQGRKGTATAQVLEIAPRPGAPFERLSDVSIELGTIRRLGIGPWERVREANGAEVGDNAPHYGDNHAWQRTVEVDATGRLAGEMAARKIRPALEQLRTKGGFTVDAVRTTLRGLGFSGNSDGAAEAADGVAYAVYPGGGSCVAGVLKRDRLTVKVGSVRLEGGCSEP</sequence>
<comment type="caution">
    <text evidence="2">The sequence shown here is derived from an EMBL/GenBank/DDBJ whole genome shotgun (WGS) entry which is preliminary data.</text>
</comment>
<dbReference type="Pfam" id="PF14016">
    <property type="entry name" value="DUF4232"/>
    <property type="match status" value="1"/>
</dbReference>
<proteinExistence type="predicted"/>
<gene>
    <name evidence="2" type="ORF">HKK74_14885</name>
</gene>
<evidence type="ECO:0000313" key="3">
    <source>
        <dbReference type="Proteomes" id="UP000805614"/>
    </source>
</evidence>
<keyword evidence="3" id="KW-1185">Reference proteome</keyword>
<organism evidence="2 3">
    <name type="scientific">Actinomadura alba</name>
    <dbReference type="NCBI Taxonomy" id="406431"/>
    <lineage>
        <taxon>Bacteria</taxon>
        <taxon>Bacillati</taxon>
        <taxon>Actinomycetota</taxon>
        <taxon>Actinomycetes</taxon>
        <taxon>Streptosporangiales</taxon>
        <taxon>Thermomonosporaceae</taxon>
        <taxon>Actinomadura</taxon>
    </lineage>
</organism>
<protein>
    <submittedName>
        <fullName evidence="2">DUF4232 domain-containing protein</fullName>
    </submittedName>
</protein>
<dbReference type="RefSeq" id="WP_187243803.1">
    <property type="nucleotide sequence ID" value="NZ_BAAAOK010000027.1"/>
</dbReference>
<name>A0ABR7LPK2_9ACTN</name>
<reference evidence="2 3" key="1">
    <citation type="submission" date="2020-06" db="EMBL/GenBank/DDBJ databases">
        <title>Actinomadura xiongansis sp. nov., isolated from soil of Baiyangdian.</title>
        <authorList>
            <person name="Zhang X."/>
        </authorList>
    </citation>
    <scope>NUCLEOTIDE SEQUENCE [LARGE SCALE GENOMIC DNA]</scope>
    <source>
        <strain evidence="2 3">HBUM206468</strain>
    </source>
</reference>
<feature type="domain" description="DUF4232" evidence="1">
    <location>
        <begin position="13"/>
        <end position="133"/>
    </location>
</feature>